<evidence type="ECO:0000256" key="2">
    <source>
        <dbReference type="ARBA" id="ARBA00022475"/>
    </source>
</evidence>
<evidence type="ECO:0000256" key="5">
    <source>
        <dbReference type="ARBA" id="ARBA00023136"/>
    </source>
</evidence>
<sequence length="166" mass="18994">MLSSDISFQNISKAIDLISKASKLHQNIEDVFSVCTFFAYVLVFMNFVNMVLLNTTEFSNIELAIRAPMYIILFSWIALHFMKVTLTASKLIDTCNDWRLLQMDVVKNCANMKPKRSEEFRYLLLFIKCSKLDLVFTGLGMFQLNRSLLLTMGSAVLSYSVLAVTF</sequence>
<evidence type="ECO:0000313" key="8">
    <source>
        <dbReference type="Proteomes" id="UP001054945"/>
    </source>
</evidence>
<evidence type="ECO:0000256" key="4">
    <source>
        <dbReference type="ARBA" id="ARBA00022989"/>
    </source>
</evidence>
<dbReference type="EMBL" id="BPLR01021269">
    <property type="protein sequence ID" value="GIX87831.1"/>
    <property type="molecule type" value="Genomic_DNA"/>
</dbReference>
<dbReference type="Proteomes" id="UP001054945">
    <property type="component" value="Unassembled WGS sequence"/>
</dbReference>
<keyword evidence="3 6" id="KW-0812">Transmembrane</keyword>
<comment type="caution">
    <text evidence="7">The sequence shown here is derived from an EMBL/GenBank/DDBJ whole genome shotgun (WGS) entry which is preliminary data.</text>
</comment>
<evidence type="ECO:0000313" key="7">
    <source>
        <dbReference type="EMBL" id="GIX87831.1"/>
    </source>
</evidence>
<feature type="transmembrane region" description="Helical" evidence="6">
    <location>
        <begin position="63"/>
        <end position="82"/>
    </location>
</feature>
<accession>A0AAV4NV34</accession>
<dbReference type="InterPro" id="IPR013604">
    <property type="entry name" value="7TM_chemorcpt"/>
</dbReference>
<feature type="transmembrane region" description="Helical" evidence="6">
    <location>
        <begin position="31"/>
        <end position="51"/>
    </location>
</feature>
<dbReference type="Pfam" id="PF08395">
    <property type="entry name" value="7tm_7"/>
    <property type="match status" value="1"/>
</dbReference>
<keyword evidence="5 6" id="KW-0472">Membrane</keyword>
<name>A0AAV4NV34_CAEEX</name>
<keyword evidence="8" id="KW-1185">Reference proteome</keyword>
<dbReference type="GO" id="GO:0005886">
    <property type="term" value="C:plasma membrane"/>
    <property type="evidence" value="ECO:0007669"/>
    <property type="project" value="UniProtKB-SubCell"/>
</dbReference>
<evidence type="ECO:0008006" key="9">
    <source>
        <dbReference type="Google" id="ProtNLM"/>
    </source>
</evidence>
<evidence type="ECO:0000256" key="6">
    <source>
        <dbReference type="SAM" id="Phobius"/>
    </source>
</evidence>
<evidence type="ECO:0000256" key="1">
    <source>
        <dbReference type="ARBA" id="ARBA00004651"/>
    </source>
</evidence>
<dbReference type="AlphaFoldDB" id="A0AAV4NV34"/>
<comment type="subcellular location">
    <subcellularLocation>
        <location evidence="1">Cell membrane</location>
        <topology evidence="1">Multi-pass membrane protein</topology>
    </subcellularLocation>
</comment>
<feature type="transmembrane region" description="Helical" evidence="6">
    <location>
        <begin position="122"/>
        <end position="142"/>
    </location>
</feature>
<dbReference type="GO" id="GO:0050909">
    <property type="term" value="P:sensory perception of taste"/>
    <property type="evidence" value="ECO:0007669"/>
    <property type="project" value="InterPro"/>
</dbReference>
<organism evidence="7 8">
    <name type="scientific">Caerostris extrusa</name>
    <name type="common">Bark spider</name>
    <name type="synonym">Caerostris bankana</name>
    <dbReference type="NCBI Taxonomy" id="172846"/>
    <lineage>
        <taxon>Eukaryota</taxon>
        <taxon>Metazoa</taxon>
        <taxon>Ecdysozoa</taxon>
        <taxon>Arthropoda</taxon>
        <taxon>Chelicerata</taxon>
        <taxon>Arachnida</taxon>
        <taxon>Araneae</taxon>
        <taxon>Araneomorphae</taxon>
        <taxon>Entelegynae</taxon>
        <taxon>Araneoidea</taxon>
        <taxon>Araneidae</taxon>
        <taxon>Caerostris</taxon>
    </lineage>
</organism>
<keyword evidence="4 6" id="KW-1133">Transmembrane helix</keyword>
<gene>
    <name evidence="7" type="primary">AVEN_35718_1</name>
    <name evidence="7" type="ORF">CEXT_150861</name>
</gene>
<evidence type="ECO:0000256" key="3">
    <source>
        <dbReference type="ARBA" id="ARBA00022692"/>
    </source>
</evidence>
<reference evidence="7 8" key="1">
    <citation type="submission" date="2021-06" db="EMBL/GenBank/DDBJ databases">
        <title>Caerostris extrusa draft genome.</title>
        <authorList>
            <person name="Kono N."/>
            <person name="Arakawa K."/>
        </authorList>
    </citation>
    <scope>NUCLEOTIDE SEQUENCE [LARGE SCALE GENOMIC DNA]</scope>
</reference>
<proteinExistence type="predicted"/>
<keyword evidence="2" id="KW-1003">Cell membrane</keyword>
<protein>
    <recommendedName>
        <fullName evidence="9">Gustatory receptor</fullName>
    </recommendedName>
</protein>